<gene>
    <name evidence="1" type="ORF">CLAFUR5_10969</name>
</gene>
<organism evidence="1 2">
    <name type="scientific">Passalora fulva</name>
    <name type="common">Tomato leaf mold</name>
    <name type="synonym">Cladosporium fulvum</name>
    <dbReference type="NCBI Taxonomy" id="5499"/>
    <lineage>
        <taxon>Eukaryota</taxon>
        <taxon>Fungi</taxon>
        <taxon>Dikarya</taxon>
        <taxon>Ascomycota</taxon>
        <taxon>Pezizomycotina</taxon>
        <taxon>Dothideomycetes</taxon>
        <taxon>Dothideomycetidae</taxon>
        <taxon>Mycosphaerellales</taxon>
        <taxon>Mycosphaerellaceae</taxon>
        <taxon>Fulvia</taxon>
    </lineage>
</organism>
<reference evidence="1" key="2">
    <citation type="journal article" date="2022" name="Microb. Genom.">
        <title>A chromosome-scale genome assembly of the tomato pathogen Cladosporium fulvum reveals a compartmentalized genome architecture and the presence of a dispensable chromosome.</title>
        <authorList>
            <person name="Zaccaron A.Z."/>
            <person name="Chen L.H."/>
            <person name="Samaras A."/>
            <person name="Stergiopoulos I."/>
        </authorList>
    </citation>
    <scope>NUCLEOTIDE SEQUENCE</scope>
    <source>
        <strain evidence="1">Race5_Kim</strain>
    </source>
</reference>
<protein>
    <submittedName>
        <fullName evidence="1">Uncharacterized protein</fullName>
    </submittedName>
</protein>
<reference evidence="1" key="1">
    <citation type="submission" date="2021-12" db="EMBL/GenBank/DDBJ databases">
        <authorList>
            <person name="Zaccaron A."/>
            <person name="Stergiopoulos I."/>
        </authorList>
    </citation>
    <scope>NUCLEOTIDE SEQUENCE</scope>
    <source>
        <strain evidence="1">Race5_Kim</strain>
    </source>
</reference>
<evidence type="ECO:0000313" key="1">
    <source>
        <dbReference type="EMBL" id="UJO21213.1"/>
    </source>
</evidence>
<name>A0A9Q8PEW3_PASFU</name>
<dbReference type="RefSeq" id="XP_047765579.1">
    <property type="nucleotide sequence ID" value="XM_047910117.1"/>
</dbReference>
<dbReference type="EMBL" id="CP090170">
    <property type="protein sequence ID" value="UJO21213.1"/>
    <property type="molecule type" value="Genomic_DNA"/>
</dbReference>
<accession>A0A9Q8PEW3</accession>
<dbReference type="KEGG" id="ffu:CLAFUR5_10969"/>
<dbReference type="AlphaFoldDB" id="A0A9Q8PEW3"/>
<keyword evidence="2" id="KW-1185">Reference proteome</keyword>
<proteinExistence type="predicted"/>
<evidence type="ECO:0000313" key="2">
    <source>
        <dbReference type="Proteomes" id="UP000756132"/>
    </source>
</evidence>
<dbReference type="GeneID" id="71990847"/>
<dbReference type="Proteomes" id="UP000756132">
    <property type="component" value="Chromosome 8"/>
</dbReference>
<sequence length="148" mass="17052">MSCLPRVDYLTVDNHCEHRQSVLLSMADNDQNAVAEHVVPCACSSIPKNAWASHRQTDGDLYRHHRLLMRSTEMMSTQRWARMSSTTSEHRRENGRTYHRYRGGENDYWGPNDEQQNDQLDMGHHMLTILLDNKLYLAPIDPSNAAAS</sequence>
<dbReference type="OrthoDB" id="2013972at2759"/>